<feature type="transmembrane region" description="Helical" evidence="1">
    <location>
        <begin position="121"/>
        <end position="140"/>
    </location>
</feature>
<gene>
    <name evidence="2" type="primary">g7837</name>
    <name evidence="2" type="ORF">VP750_LOCUS6718</name>
</gene>
<feature type="transmembrane region" description="Helical" evidence="1">
    <location>
        <begin position="146"/>
        <end position="167"/>
    </location>
</feature>
<keyword evidence="1" id="KW-0472">Membrane</keyword>
<feature type="transmembrane region" description="Helical" evidence="1">
    <location>
        <begin position="37"/>
        <end position="59"/>
    </location>
</feature>
<sequence>MMPDLHTSTLQRKRRHSCIHEDLDSVRDRTIAQAVEWISLAAVLAFWGYLMWVFLTAPADGSLRIMGIRFHTGPTFHQFFLQQIMLVNCFTLVNAGMMLASQYSRLAYSLVGFHGVHHDTCLPLLGMKAIFFSVVTQSSVGFGSQFPVGCLSMLTTTLQIFLSFIFINQYIYTTLFTEGL</sequence>
<feature type="transmembrane region" description="Helical" evidence="1">
    <location>
        <begin position="79"/>
        <end position="100"/>
    </location>
</feature>
<keyword evidence="1" id="KW-1133">Transmembrane helix</keyword>
<organism evidence="2 3">
    <name type="scientific">Coccomyxa viridis</name>
    <dbReference type="NCBI Taxonomy" id="1274662"/>
    <lineage>
        <taxon>Eukaryota</taxon>
        <taxon>Viridiplantae</taxon>
        <taxon>Chlorophyta</taxon>
        <taxon>core chlorophytes</taxon>
        <taxon>Trebouxiophyceae</taxon>
        <taxon>Trebouxiophyceae incertae sedis</taxon>
        <taxon>Coccomyxaceae</taxon>
        <taxon>Coccomyxa</taxon>
    </lineage>
</organism>
<dbReference type="EMBL" id="CAXHTA020000012">
    <property type="protein sequence ID" value="CAL5225059.1"/>
    <property type="molecule type" value="Genomic_DNA"/>
</dbReference>
<dbReference type="SUPFAM" id="SSF81324">
    <property type="entry name" value="Voltage-gated potassium channels"/>
    <property type="match status" value="1"/>
</dbReference>
<evidence type="ECO:0000313" key="2">
    <source>
        <dbReference type="EMBL" id="CAL5225059.1"/>
    </source>
</evidence>
<keyword evidence="3" id="KW-1185">Reference proteome</keyword>
<accession>A0ABP1G1B5</accession>
<comment type="caution">
    <text evidence="2">The sequence shown here is derived from an EMBL/GenBank/DDBJ whole genome shotgun (WGS) entry which is preliminary data.</text>
</comment>
<proteinExistence type="predicted"/>
<protein>
    <submittedName>
        <fullName evidence="2">G7837 protein</fullName>
    </submittedName>
</protein>
<evidence type="ECO:0000313" key="3">
    <source>
        <dbReference type="Proteomes" id="UP001497392"/>
    </source>
</evidence>
<keyword evidence="1" id="KW-0812">Transmembrane</keyword>
<reference evidence="2 3" key="1">
    <citation type="submission" date="2024-06" db="EMBL/GenBank/DDBJ databases">
        <authorList>
            <person name="Kraege A."/>
            <person name="Thomma B."/>
        </authorList>
    </citation>
    <scope>NUCLEOTIDE SEQUENCE [LARGE SCALE GENOMIC DNA]</scope>
</reference>
<evidence type="ECO:0000256" key="1">
    <source>
        <dbReference type="SAM" id="Phobius"/>
    </source>
</evidence>
<name>A0ABP1G1B5_9CHLO</name>
<dbReference type="Proteomes" id="UP001497392">
    <property type="component" value="Unassembled WGS sequence"/>
</dbReference>